<gene>
    <name evidence="1" type="ORF">METZ01_LOCUS218039</name>
</gene>
<name>A0A382FRJ2_9ZZZZ</name>
<evidence type="ECO:0000313" key="1">
    <source>
        <dbReference type="EMBL" id="SVB65185.1"/>
    </source>
</evidence>
<accession>A0A382FRJ2</accession>
<proteinExistence type="predicted"/>
<protein>
    <submittedName>
        <fullName evidence="1">Uncharacterized protein</fullName>
    </submittedName>
</protein>
<sequence>MGLLTVMISAVIGLMLMAAKAVEMSDSVENLLLIILTASATTQAKLSDFYFSDSADDQSIIKESTSYSTNNK</sequence>
<reference evidence="1" key="1">
    <citation type="submission" date="2018-05" db="EMBL/GenBank/DDBJ databases">
        <authorList>
            <person name="Lanie J.A."/>
            <person name="Ng W.-L."/>
            <person name="Kazmierczak K.M."/>
            <person name="Andrzejewski T.M."/>
            <person name="Davidsen T.M."/>
            <person name="Wayne K.J."/>
            <person name="Tettelin H."/>
            <person name="Glass J.I."/>
            <person name="Rusch D."/>
            <person name="Podicherti R."/>
            <person name="Tsui H.-C.T."/>
            <person name="Winkler M.E."/>
        </authorList>
    </citation>
    <scope>NUCLEOTIDE SEQUENCE</scope>
</reference>
<dbReference type="AlphaFoldDB" id="A0A382FRJ2"/>
<dbReference type="EMBL" id="UINC01051257">
    <property type="protein sequence ID" value="SVB65185.1"/>
    <property type="molecule type" value="Genomic_DNA"/>
</dbReference>
<organism evidence="1">
    <name type="scientific">marine metagenome</name>
    <dbReference type="NCBI Taxonomy" id="408172"/>
    <lineage>
        <taxon>unclassified sequences</taxon>
        <taxon>metagenomes</taxon>
        <taxon>ecological metagenomes</taxon>
    </lineage>
</organism>